<dbReference type="GO" id="GO:0004553">
    <property type="term" value="F:hydrolase activity, hydrolyzing O-glycosyl compounds"/>
    <property type="evidence" value="ECO:0007669"/>
    <property type="project" value="InterPro"/>
</dbReference>
<comment type="caution">
    <text evidence="5">The sequence shown here is derived from an EMBL/GenBank/DDBJ whole genome shotgun (WGS) entry which is preliminary data.</text>
</comment>
<reference evidence="5" key="1">
    <citation type="submission" date="2021-06" db="EMBL/GenBank/DDBJ databases">
        <authorList>
            <person name="Arsene-Ploetze F."/>
        </authorList>
    </citation>
    <scope>NUCLEOTIDE SEQUENCE</scope>
    <source>
        <strain evidence="5">SBRY1</strain>
    </source>
</reference>
<evidence type="ECO:0000313" key="5">
    <source>
        <dbReference type="EMBL" id="CAG7649871.1"/>
    </source>
</evidence>
<gene>
    <name evidence="5" type="ORF">SBRY_50215</name>
</gene>
<dbReference type="AlphaFoldDB" id="A0A9W4MEE7"/>
<protein>
    <submittedName>
        <fullName evidence="5">Beta-N-acetylhexosaminidase</fullName>
    </submittedName>
</protein>
<dbReference type="Gene3D" id="3.20.20.300">
    <property type="entry name" value="Glycoside hydrolase, family 3, N-terminal domain"/>
    <property type="match status" value="1"/>
</dbReference>
<evidence type="ECO:0000256" key="1">
    <source>
        <dbReference type="ARBA" id="ARBA00005336"/>
    </source>
</evidence>
<dbReference type="PANTHER" id="PTHR30480:SF14">
    <property type="entry name" value="HYDROLASE, PUTATIVE (AFU_ORTHOLOGUE AFUA_4G13770)-RELATED"/>
    <property type="match status" value="1"/>
</dbReference>
<dbReference type="Pfam" id="PF00933">
    <property type="entry name" value="Glyco_hydro_3"/>
    <property type="match status" value="1"/>
</dbReference>
<keyword evidence="6" id="KW-1185">Reference proteome</keyword>
<dbReference type="InterPro" id="IPR006311">
    <property type="entry name" value="TAT_signal"/>
</dbReference>
<dbReference type="InterPro" id="IPR050226">
    <property type="entry name" value="NagZ_Beta-hexosaminidase"/>
</dbReference>
<organism evidence="5 6">
    <name type="scientific">Actinacidiphila bryophytorum</name>
    <dbReference type="NCBI Taxonomy" id="1436133"/>
    <lineage>
        <taxon>Bacteria</taxon>
        <taxon>Bacillati</taxon>
        <taxon>Actinomycetota</taxon>
        <taxon>Actinomycetes</taxon>
        <taxon>Kitasatosporales</taxon>
        <taxon>Streptomycetaceae</taxon>
        <taxon>Actinacidiphila</taxon>
    </lineage>
</organism>
<dbReference type="Proteomes" id="UP001153328">
    <property type="component" value="Unassembled WGS sequence"/>
</dbReference>
<dbReference type="InterPro" id="IPR017853">
    <property type="entry name" value="GH"/>
</dbReference>
<dbReference type="GO" id="GO:0009254">
    <property type="term" value="P:peptidoglycan turnover"/>
    <property type="evidence" value="ECO:0007669"/>
    <property type="project" value="TreeGrafter"/>
</dbReference>
<sequence>MAGPGRHLTRRGVLAAGSGAAAAAAVGALGRPRRPAEGTATAPAAYAAPAALTPQQQAGQRVVLSYSGTTVPQSLLDQISAGQAAGVIFFGGNISSLAQITSAVAQLRQANQSSPNPAPLLLMTDQEGGQIRRLPGAPVQSAKQIGASADPAGAAATAGTGAGNLLRSVGMNVNLAPVLDVYRTAGDFEDQYERSYSTDPEVVSVCGSSFITAQRATGVAATAKHFPGLGPASATQNTDLRPVTLRTSLSELRNIDEIPYVAALTAGVDLVMVSWAIYSRLDSAHPAGLSPTVVQSELRDRFSFTGVTVTDAINAGALSALGTPGQNAVTAAAAGMDLILDASQDVTKGKAVVSALATALQNGTLDATASAAALGRVNALRNRLF</sequence>
<comment type="similarity">
    <text evidence="1">Belongs to the glycosyl hydrolase 3 family.</text>
</comment>
<accession>A0A9W4MEE7</accession>
<dbReference type="InterPro" id="IPR036962">
    <property type="entry name" value="Glyco_hydro_3_N_sf"/>
</dbReference>
<feature type="domain" description="Glycoside hydrolase family 3 N-terminal" evidence="4">
    <location>
        <begin position="77"/>
        <end position="378"/>
    </location>
</feature>
<evidence type="ECO:0000259" key="4">
    <source>
        <dbReference type="Pfam" id="PF00933"/>
    </source>
</evidence>
<dbReference type="PROSITE" id="PS51318">
    <property type="entry name" value="TAT"/>
    <property type="match status" value="1"/>
</dbReference>
<evidence type="ECO:0000313" key="6">
    <source>
        <dbReference type="Proteomes" id="UP001153328"/>
    </source>
</evidence>
<dbReference type="EMBL" id="CAJVAX010000019">
    <property type="protein sequence ID" value="CAG7649871.1"/>
    <property type="molecule type" value="Genomic_DNA"/>
</dbReference>
<dbReference type="RefSeq" id="WP_205043842.1">
    <property type="nucleotide sequence ID" value="NZ_CAJVAX010000019.1"/>
</dbReference>
<evidence type="ECO:0000256" key="2">
    <source>
        <dbReference type="ARBA" id="ARBA00022801"/>
    </source>
</evidence>
<evidence type="ECO:0000256" key="3">
    <source>
        <dbReference type="ARBA" id="ARBA00023295"/>
    </source>
</evidence>
<dbReference type="PANTHER" id="PTHR30480">
    <property type="entry name" value="BETA-HEXOSAMINIDASE-RELATED"/>
    <property type="match status" value="1"/>
</dbReference>
<keyword evidence="3" id="KW-0326">Glycosidase</keyword>
<proteinExistence type="inferred from homology"/>
<dbReference type="SUPFAM" id="SSF51445">
    <property type="entry name" value="(Trans)glycosidases"/>
    <property type="match status" value="1"/>
</dbReference>
<keyword evidence="2" id="KW-0378">Hydrolase</keyword>
<dbReference type="GO" id="GO:0005975">
    <property type="term" value="P:carbohydrate metabolic process"/>
    <property type="evidence" value="ECO:0007669"/>
    <property type="project" value="InterPro"/>
</dbReference>
<name>A0A9W4MEE7_9ACTN</name>
<dbReference type="InterPro" id="IPR001764">
    <property type="entry name" value="Glyco_hydro_3_N"/>
</dbReference>